<accession>A0ABU4T1B1</accession>
<proteinExistence type="predicted"/>
<keyword evidence="2" id="KW-1185">Reference proteome</keyword>
<reference evidence="1 2" key="1">
    <citation type="submission" date="2023-11" db="EMBL/GenBank/DDBJ databases">
        <title>Lentzea sokolovensis, sp. nov., Lentzea kristufkii, sp. nov., and Lentzea miocenensis, sp. nov., rare actinobacteria from Sokolov Coal Basin, Miocene lacustrine sediment, Czech Republic.</title>
        <authorList>
            <person name="Lara A."/>
            <person name="Kotroba L."/>
            <person name="Nouioui I."/>
            <person name="Neumann-Schaal M."/>
            <person name="Mast Y."/>
            <person name="Chronakova A."/>
        </authorList>
    </citation>
    <scope>NUCLEOTIDE SEQUENCE [LARGE SCALE GENOMIC DNA]</scope>
    <source>
        <strain evidence="1 2">BCCO 10_0856</strain>
    </source>
</reference>
<evidence type="ECO:0000313" key="2">
    <source>
        <dbReference type="Proteomes" id="UP001285521"/>
    </source>
</evidence>
<name>A0ABU4T1B1_9PSEU</name>
<dbReference type="Proteomes" id="UP001285521">
    <property type="component" value="Unassembled WGS sequence"/>
</dbReference>
<gene>
    <name evidence="1" type="ORF">SK803_16100</name>
</gene>
<organism evidence="1 2">
    <name type="scientific">Lentzea miocenica</name>
    <dbReference type="NCBI Taxonomy" id="3095431"/>
    <lineage>
        <taxon>Bacteria</taxon>
        <taxon>Bacillati</taxon>
        <taxon>Actinomycetota</taxon>
        <taxon>Actinomycetes</taxon>
        <taxon>Pseudonocardiales</taxon>
        <taxon>Pseudonocardiaceae</taxon>
        <taxon>Lentzea</taxon>
    </lineage>
</organism>
<dbReference type="RefSeq" id="WP_319966804.1">
    <property type="nucleotide sequence ID" value="NZ_JAXAVW010000012.1"/>
</dbReference>
<comment type="caution">
    <text evidence="1">The sequence shown here is derived from an EMBL/GenBank/DDBJ whole genome shotgun (WGS) entry which is preliminary data.</text>
</comment>
<reference evidence="1 2" key="2">
    <citation type="submission" date="2023-11" db="EMBL/GenBank/DDBJ databases">
        <authorList>
            <person name="Lara A.C."/>
            <person name="Chronakova A."/>
        </authorList>
    </citation>
    <scope>NUCLEOTIDE SEQUENCE [LARGE SCALE GENOMIC DNA]</scope>
    <source>
        <strain evidence="1 2">BCCO 10_0856</strain>
    </source>
</reference>
<protein>
    <submittedName>
        <fullName evidence="1">Uncharacterized protein</fullName>
    </submittedName>
</protein>
<evidence type="ECO:0000313" key="1">
    <source>
        <dbReference type="EMBL" id="MDX8031748.1"/>
    </source>
</evidence>
<sequence>MSTFLDDRFEEAGEPLGLREAIVDRLTKRIAGVSSRFGEQIDHLSSSSSDHLPDAYLADEEAVEEDLQICAAGIRAATAMERLVPDPRRFEGDLARGLAPDALWALRSEASRVPRPSTRTGQLEWSLLPIPWVEKDVQWPLAGSIALAGVRQLARDEKVVLVREHPYEGWVQLGMFERQETIATRHPDIAAHHILVATGLEICEKQPPSGSTPFSQAAPDLWVADCGRLVPGLHPERARRILGAAQGPLVAIVDYEGQPGAPAHNRGIGLQRFTLVPRVEVIALLGLRPETPALRHVLVDDNGPAIVGRQWRGFLVHDGNFSPLKPAVHGADLIIRPDLYHVLVAACGEERLALGVTASHREVALSPHEIGDDD</sequence>
<dbReference type="EMBL" id="JAXAVW010000012">
    <property type="protein sequence ID" value="MDX8031748.1"/>
    <property type="molecule type" value="Genomic_DNA"/>
</dbReference>